<comment type="caution">
    <text evidence="1">The sequence shown here is derived from an EMBL/GenBank/DDBJ whole genome shotgun (WGS) entry which is preliminary data.</text>
</comment>
<evidence type="ECO:0000313" key="2">
    <source>
        <dbReference type="Proteomes" id="UP001165960"/>
    </source>
</evidence>
<accession>A0ACC2RJM0</accession>
<proteinExistence type="predicted"/>
<dbReference type="EMBL" id="QTSX02007162">
    <property type="protein sequence ID" value="KAJ9050298.1"/>
    <property type="molecule type" value="Genomic_DNA"/>
</dbReference>
<organism evidence="1 2">
    <name type="scientific">Entomophthora muscae</name>
    <dbReference type="NCBI Taxonomy" id="34485"/>
    <lineage>
        <taxon>Eukaryota</taxon>
        <taxon>Fungi</taxon>
        <taxon>Fungi incertae sedis</taxon>
        <taxon>Zoopagomycota</taxon>
        <taxon>Entomophthoromycotina</taxon>
        <taxon>Entomophthoromycetes</taxon>
        <taxon>Entomophthorales</taxon>
        <taxon>Entomophthoraceae</taxon>
        <taxon>Entomophthora</taxon>
    </lineage>
</organism>
<name>A0ACC2RJM0_9FUNG</name>
<gene>
    <name evidence="1" type="ORF">DSO57_1015689</name>
</gene>
<dbReference type="Proteomes" id="UP001165960">
    <property type="component" value="Unassembled WGS sequence"/>
</dbReference>
<protein>
    <submittedName>
        <fullName evidence="1">Uncharacterized protein</fullName>
    </submittedName>
</protein>
<sequence length="207" mass="22873">MPIHRPPKVTTSLNPRQKPLSRPATKVSYTRVTGNTEVTYTSTVYPVVTQPCTLDPRVATSCPCVFDTTYKPLATTVEPSAPVIYSTIDGSRATKRDPTFYTKVPIPCVEPASQDAAVPVKVWCQLTDSECEALLKCLNRGMAVQDILSQFDVMTRYIGNLNTKYGNTSQIAKSAKAKQQPKLLQPLHINAIKQWVSKDCHLDSIAF</sequence>
<reference evidence="1" key="1">
    <citation type="submission" date="2022-04" db="EMBL/GenBank/DDBJ databases">
        <title>Genome of the entomopathogenic fungus Entomophthora muscae.</title>
        <authorList>
            <person name="Elya C."/>
            <person name="Lovett B.R."/>
            <person name="Lee E."/>
            <person name="Macias A.M."/>
            <person name="Hajek A.E."/>
            <person name="De Bivort B.L."/>
            <person name="Kasson M.T."/>
            <person name="De Fine Licht H.H."/>
            <person name="Stajich J.E."/>
        </authorList>
    </citation>
    <scope>NUCLEOTIDE SEQUENCE</scope>
    <source>
        <strain evidence="1">Berkeley</strain>
    </source>
</reference>
<evidence type="ECO:0000313" key="1">
    <source>
        <dbReference type="EMBL" id="KAJ9050298.1"/>
    </source>
</evidence>
<keyword evidence="2" id="KW-1185">Reference proteome</keyword>